<organism evidence="1 2">
    <name type="scientific">Rhododendron molle</name>
    <name type="common">Chinese azalea</name>
    <name type="synonym">Azalea mollis</name>
    <dbReference type="NCBI Taxonomy" id="49168"/>
    <lineage>
        <taxon>Eukaryota</taxon>
        <taxon>Viridiplantae</taxon>
        <taxon>Streptophyta</taxon>
        <taxon>Embryophyta</taxon>
        <taxon>Tracheophyta</taxon>
        <taxon>Spermatophyta</taxon>
        <taxon>Magnoliopsida</taxon>
        <taxon>eudicotyledons</taxon>
        <taxon>Gunneridae</taxon>
        <taxon>Pentapetalae</taxon>
        <taxon>asterids</taxon>
        <taxon>Ericales</taxon>
        <taxon>Ericaceae</taxon>
        <taxon>Ericoideae</taxon>
        <taxon>Rhodoreae</taxon>
        <taxon>Rhododendron</taxon>
    </lineage>
</organism>
<dbReference type="EMBL" id="CM046398">
    <property type="protein sequence ID" value="KAI8530870.1"/>
    <property type="molecule type" value="Genomic_DNA"/>
</dbReference>
<comment type="caution">
    <text evidence="1">The sequence shown here is derived from an EMBL/GenBank/DDBJ whole genome shotgun (WGS) entry which is preliminary data.</text>
</comment>
<evidence type="ECO:0000313" key="1">
    <source>
        <dbReference type="EMBL" id="KAI8530870.1"/>
    </source>
</evidence>
<accession>A0ACC0LQE3</accession>
<name>A0ACC0LQE3_RHOML</name>
<proteinExistence type="predicted"/>
<gene>
    <name evidence="1" type="ORF">RHMOL_Rhmol11G0093200</name>
</gene>
<protein>
    <submittedName>
        <fullName evidence="1">Uncharacterized protein</fullName>
    </submittedName>
</protein>
<evidence type="ECO:0000313" key="2">
    <source>
        <dbReference type="Proteomes" id="UP001062846"/>
    </source>
</evidence>
<keyword evidence="2" id="KW-1185">Reference proteome</keyword>
<dbReference type="Proteomes" id="UP001062846">
    <property type="component" value="Chromosome 11"/>
</dbReference>
<reference evidence="1" key="1">
    <citation type="submission" date="2022-02" db="EMBL/GenBank/DDBJ databases">
        <title>Plant Genome Project.</title>
        <authorList>
            <person name="Zhang R.-G."/>
        </authorList>
    </citation>
    <scope>NUCLEOTIDE SEQUENCE</scope>
    <source>
        <strain evidence="1">AT1</strain>
    </source>
</reference>
<sequence length="715" mass="80516">MATHRAHAPPPNPNSLAVQIKKILDEEHVAITHNILVVANSDRVGLGPAFQLGFPSQLAPMYPLAEEALPFESPCLDWHKFSTDIPNRLWHRPDAKYVEWLDHMMESKGDLWRQIGIRDAILLSRSLIDMDKNLFLAASQFWSKGPVEDNEHVACLIYWLNKFIFCVSAKRVTKDFMDLACALASGQKLALGPLVLAHLYSGMKELISNKFVFAPGPLWIMPLWLWSYFPKLAPPMNKNPENTCYGLHYAGTCGPRYAFGTYFKFFYHELTNMGKNWMPFTRDTVPWWLKQSASDPGEDYDEHMEIWTSFLISRDLMYGMAYTPTNYKCGVEYYNAAQFARQFGLCQLTPVPPYQSLNEDFTDRPVIQPRDLERVRNALPERRKDFALHPFVERLSDVLKDAPPAPSAPQRSKRVKTTAQRQWPKASETAVAGRTRSSAKTSSPETDPTEKATSKIQGGKTEEQAESVPSKKRRLKKKASTPTDSEKTNSATEHNPIVRMYSNARKRKTEPEHEASSQTPEKHGSPVIHSSPTPNPPADPEFVPVPEEDEDEDLDSLFKSAQDLMKAATSGTSGSGLGSSSQSQFTPEEVNEAKTALRMALLQNFQAIVHPTRSSNVKKAMDVLVRSQALGPDDTSLQYFQKEFPNMVKTHDASTQDLGKVHAKLSELEAVDMEITRFSAEWNQLKEDIKINGGNITATSEEIRELKDKLALAED</sequence>